<dbReference type="RefSeq" id="WP_379741866.1">
    <property type="nucleotide sequence ID" value="NZ_JBHSXL010000005.1"/>
</dbReference>
<gene>
    <name evidence="2" type="ORF">ACFQE9_06060</name>
</gene>
<dbReference type="InterPro" id="IPR001845">
    <property type="entry name" value="HTH_ArsR_DNA-bd_dom"/>
</dbReference>
<dbReference type="EMBL" id="JBHSXL010000005">
    <property type="protein sequence ID" value="MFC6892176.1"/>
    <property type="molecule type" value="Genomic_DNA"/>
</dbReference>
<dbReference type="SMART" id="SM00418">
    <property type="entry name" value="HTH_ARSR"/>
    <property type="match status" value="1"/>
</dbReference>
<dbReference type="InterPro" id="IPR036388">
    <property type="entry name" value="WH-like_DNA-bd_sf"/>
</dbReference>
<comment type="caution">
    <text evidence="2">The sequence shown here is derived from an EMBL/GenBank/DDBJ whole genome shotgun (WGS) entry which is preliminary data.</text>
</comment>
<accession>A0ABD5UVK7</accession>
<name>A0ABD5UVK7_9EURY</name>
<protein>
    <submittedName>
        <fullName evidence="2">Winged helix-turn-helix domain-containing protein</fullName>
    </submittedName>
</protein>
<reference evidence="2 3" key="1">
    <citation type="journal article" date="2019" name="Int. J. Syst. Evol. Microbiol.">
        <title>The Global Catalogue of Microorganisms (GCM) 10K type strain sequencing project: providing services to taxonomists for standard genome sequencing and annotation.</title>
        <authorList>
            <consortium name="The Broad Institute Genomics Platform"/>
            <consortium name="The Broad Institute Genome Sequencing Center for Infectious Disease"/>
            <person name="Wu L."/>
            <person name="Ma J."/>
        </authorList>
    </citation>
    <scope>NUCLEOTIDE SEQUENCE [LARGE SCALE GENOMIC DNA]</scope>
    <source>
        <strain evidence="2 3">SKJ47</strain>
    </source>
</reference>
<evidence type="ECO:0000313" key="3">
    <source>
        <dbReference type="Proteomes" id="UP001596296"/>
    </source>
</evidence>
<evidence type="ECO:0000259" key="1">
    <source>
        <dbReference type="SMART" id="SM00418"/>
    </source>
</evidence>
<dbReference type="CDD" id="cd00090">
    <property type="entry name" value="HTH_ARSR"/>
    <property type="match status" value="1"/>
</dbReference>
<feature type="domain" description="HTH arsR-type" evidence="1">
    <location>
        <begin position="54"/>
        <end position="145"/>
    </location>
</feature>
<sequence>MIVNLISGDDVRILMMTGTPEPELFDELDDGNVIQYVEQRLFGGKIDSLDAHIERKKALAEPTRYSILYLLYEYGEISRKRLVAETGRDSNDLQHHLNDLLDTNLIAKIPAPEDADGRKTYYRITTLGKQEIGSDIEHIVGGYAHENRFNVLGDPELVDGMSDDDRRALVVGGEAETEALDDRRSDLRARRLDFQRVVSQE</sequence>
<proteinExistence type="predicted"/>
<dbReference type="Proteomes" id="UP001596296">
    <property type="component" value="Unassembled WGS sequence"/>
</dbReference>
<evidence type="ECO:0000313" key="2">
    <source>
        <dbReference type="EMBL" id="MFC6892176.1"/>
    </source>
</evidence>
<keyword evidence="3" id="KW-1185">Reference proteome</keyword>
<organism evidence="2 3">
    <name type="scientific">Halopenitus salinus</name>
    <dbReference type="NCBI Taxonomy" id="1198295"/>
    <lineage>
        <taxon>Archaea</taxon>
        <taxon>Methanobacteriati</taxon>
        <taxon>Methanobacteriota</taxon>
        <taxon>Stenosarchaea group</taxon>
        <taxon>Halobacteria</taxon>
        <taxon>Halobacteriales</taxon>
        <taxon>Haloferacaceae</taxon>
        <taxon>Halopenitus</taxon>
    </lineage>
</organism>
<dbReference type="AlphaFoldDB" id="A0ABD5UVK7"/>
<dbReference type="InterPro" id="IPR011991">
    <property type="entry name" value="ArsR-like_HTH"/>
</dbReference>
<dbReference type="Gene3D" id="1.10.10.10">
    <property type="entry name" value="Winged helix-like DNA-binding domain superfamily/Winged helix DNA-binding domain"/>
    <property type="match status" value="1"/>
</dbReference>
<dbReference type="InterPro" id="IPR036390">
    <property type="entry name" value="WH_DNA-bd_sf"/>
</dbReference>
<dbReference type="SUPFAM" id="SSF46785">
    <property type="entry name" value="Winged helix' DNA-binding domain"/>
    <property type="match status" value="1"/>
</dbReference>